<evidence type="ECO:0000256" key="14">
    <source>
        <dbReference type="SAM" id="Coils"/>
    </source>
</evidence>
<dbReference type="GO" id="GO:0005737">
    <property type="term" value="C:cytoplasm"/>
    <property type="evidence" value="ECO:0007669"/>
    <property type="project" value="UniProtKB-SubCell"/>
</dbReference>
<dbReference type="InterPro" id="IPR004095">
    <property type="entry name" value="TGS"/>
</dbReference>
<dbReference type="PANTHER" id="PTHR11451:SF44">
    <property type="entry name" value="THREONINE--TRNA LIGASE, CHLOROPLASTIC_MITOCHONDRIAL 2"/>
    <property type="match status" value="1"/>
</dbReference>
<dbReference type="Gene3D" id="3.30.980.10">
    <property type="entry name" value="Threonyl-trna Synthetase, Chain A, domain 2"/>
    <property type="match status" value="1"/>
</dbReference>
<dbReference type="SUPFAM" id="SSF81271">
    <property type="entry name" value="TGS-like"/>
    <property type="match status" value="1"/>
</dbReference>
<dbReference type="Pfam" id="PF02824">
    <property type="entry name" value="TGS"/>
    <property type="match status" value="1"/>
</dbReference>
<evidence type="ECO:0000256" key="3">
    <source>
        <dbReference type="ARBA" id="ARBA00022555"/>
    </source>
</evidence>
<name>A0A9W6GI18_9FUSO</name>
<dbReference type="InterPro" id="IPR002320">
    <property type="entry name" value="Thr-tRNA-ligase_IIa"/>
</dbReference>
<dbReference type="NCBIfam" id="TIGR00418">
    <property type="entry name" value="thrS"/>
    <property type="match status" value="1"/>
</dbReference>
<dbReference type="PROSITE" id="PS51880">
    <property type="entry name" value="TGS"/>
    <property type="match status" value="1"/>
</dbReference>
<dbReference type="PRINTS" id="PR01047">
    <property type="entry name" value="TRNASYNTHTHR"/>
</dbReference>
<reference evidence="17" key="1">
    <citation type="submission" date="2022-12" db="EMBL/GenBank/DDBJ databases">
        <title>Reference genome sequencing for broad-spectrum identification of bacterial and archaeal isolates by mass spectrometry.</title>
        <authorList>
            <person name="Sekiguchi Y."/>
            <person name="Tourlousse D.M."/>
        </authorList>
    </citation>
    <scope>NUCLEOTIDE SEQUENCE</scope>
    <source>
        <strain evidence="17">10succ1</strain>
    </source>
</reference>
<comment type="catalytic activity">
    <reaction evidence="12 13">
        <text>tRNA(Thr) + L-threonine + ATP = L-threonyl-tRNA(Thr) + AMP + diphosphate + H(+)</text>
        <dbReference type="Rhea" id="RHEA:24624"/>
        <dbReference type="Rhea" id="RHEA-COMP:9670"/>
        <dbReference type="Rhea" id="RHEA-COMP:9704"/>
        <dbReference type="ChEBI" id="CHEBI:15378"/>
        <dbReference type="ChEBI" id="CHEBI:30616"/>
        <dbReference type="ChEBI" id="CHEBI:33019"/>
        <dbReference type="ChEBI" id="CHEBI:57926"/>
        <dbReference type="ChEBI" id="CHEBI:78442"/>
        <dbReference type="ChEBI" id="CHEBI:78534"/>
        <dbReference type="ChEBI" id="CHEBI:456215"/>
        <dbReference type="EC" id="6.1.1.3"/>
    </reaction>
</comment>
<dbReference type="InterPro" id="IPR036621">
    <property type="entry name" value="Anticodon-bd_dom_sf"/>
</dbReference>
<evidence type="ECO:0000259" key="16">
    <source>
        <dbReference type="PROSITE" id="PS51880"/>
    </source>
</evidence>
<comment type="similarity">
    <text evidence="1 13">Belongs to the class-II aminoacyl-tRNA synthetase family.</text>
</comment>
<comment type="cofactor">
    <cofactor evidence="13">
        <name>Zn(2+)</name>
        <dbReference type="ChEBI" id="CHEBI:29105"/>
    </cofactor>
    <text evidence="13">Binds 1 zinc ion per subunit.</text>
</comment>
<keyword evidence="9 13" id="KW-0694">RNA-binding</keyword>
<dbReference type="GO" id="GO:0046872">
    <property type="term" value="F:metal ion binding"/>
    <property type="evidence" value="ECO:0007669"/>
    <property type="project" value="UniProtKB-KW"/>
</dbReference>
<dbReference type="InterPro" id="IPR006195">
    <property type="entry name" value="aa-tRNA-synth_II"/>
</dbReference>
<dbReference type="EC" id="6.1.1.3" evidence="13"/>
<comment type="subcellular location">
    <subcellularLocation>
        <location evidence="13">Cytoplasm</location>
    </subcellularLocation>
</comment>
<keyword evidence="8 13" id="KW-0067">ATP-binding</keyword>
<dbReference type="GO" id="GO:0005524">
    <property type="term" value="F:ATP binding"/>
    <property type="evidence" value="ECO:0007669"/>
    <property type="project" value="UniProtKB-UniRule"/>
</dbReference>
<keyword evidence="6 13" id="KW-0547">Nucleotide-binding</keyword>
<proteinExistence type="inferred from homology"/>
<protein>
    <recommendedName>
        <fullName evidence="13">Threonine--tRNA ligase</fullName>
        <ecNumber evidence="13">6.1.1.3</ecNumber>
    </recommendedName>
    <alternativeName>
        <fullName evidence="13">Threonyl-tRNA synthetase</fullName>
        <shortName evidence="13">ThrRS</shortName>
    </alternativeName>
</protein>
<keyword evidence="10 13" id="KW-0648">Protein biosynthesis</keyword>
<dbReference type="Gene3D" id="3.40.50.800">
    <property type="entry name" value="Anticodon-binding domain"/>
    <property type="match status" value="1"/>
</dbReference>
<keyword evidence="3 13" id="KW-0820">tRNA-binding</keyword>
<keyword evidence="11 13" id="KW-0030">Aminoacyl-tRNA synthetase</keyword>
<feature type="domain" description="TGS" evidence="16">
    <location>
        <begin position="1"/>
        <end position="61"/>
    </location>
</feature>
<dbReference type="InterPro" id="IPR018163">
    <property type="entry name" value="Thr/Ala-tRNA-synth_IIc_edit"/>
</dbReference>
<evidence type="ECO:0000313" key="17">
    <source>
        <dbReference type="EMBL" id="GLI55583.1"/>
    </source>
</evidence>
<dbReference type="Pfam" id="PF07973">
    <property type="entry name" value="tRNA_SAD"/>
    <property type="match status" value="1"/>
</dbReference>
<gene>
    <name evidence="13 17" type="primary">thrS</name>
    <name evidence="17" type="ORF">PM10SUCC1_10970</name>
</gene>
<evidence type="ECO:0000256" key="7">
    <source>
        <dbReference type="ARBA" id="ARBA00022833"/>
    </source>
</evidence>
<evidence type="ECO:0000313" key="18">
    <source>
        <dbReference type="Proteomes" id="UP001144471"/>
    </source>
</evidence>
<keyword evidence="18" id="KW-1185">Reference proteome</keyword>
<dbReference type="InterPro" id="IPR002314">
    <property type="entry name" value="aa-tRNA-synt_IIb"/>
</dbReference>
<feature type="domain" description="Aminoacyl-transfer RNA synthetases class-II family profile" evidence="15">
    <location>
        <begin position="267"/>
        <end position="533"/>
    </location>
</feature>
<dbReference type="Gene3D" id="3.30.930.10">
    <property type="entry name" value="Bira Bifunctional Protein, Domain 2"/>
    <property type="match status" value="1"/>
</dbReference>
<evidence type="ECO:0000256" key="11">
    <source>
        <dbReference type="ARBA" id="ARBA00023146"/>
    </source>
</evidence>
<dbReference type="InterPro" id="IPR012675">
    <property type="entry name" value="Beta-grasp_dom_sf"/>
</dbReference>
<feature type="coiled-coil region" evidence="14">
    <location>
        <begin position="110"/>
        <end position="154"/>
    </location>
</feature>
<dbReference type="FunFam" id="3.40.50.800:FF:000001">
    <property type="entry name" value="Threonine--tRNA ligase"/>
    <property type="match status" value="1"/>
</dbReference>
<evidence type="ECO:0000256" key="4">
    <source>
        <dbReference type="ARBA" id="ARBA00022598"/>
    </source>
</evidence>
<dbReference type="InterPro" id="IPR012947">
    <property type="entry name" value="tRNA_SAD"/>
</dbReference>
<dbReference type="SUPFAM" id="SSF55186">
    <property type="entry name" value="ThrRS/AlaRS common domain"/>
    <property type="match status" value="1"/>
</dbReference>
<keyword evidence="4 13" id="KW-0436">Ligase</keyword>
<dbReference type="Gene3D" id="3.30.54.20">
    <property type="match status" value="1"/>
</dbReference>
<dbReference type="CDD" id="cd00771">
    <property type="entry name" value="ThrRS_core"/>
    <property type="match status" value="1"/>
</dbReference>
<dbReference type="FunFam" id="3.10.20.30:FF:000005">
    <property type="entry name" value="Threonine--tRNA ligase"/>
    <property type="match status" value="1"/>
</dbReference>
<organism evidence="17 18">
    <name type="scientific">Propionigenium maris DSM 9537</name>
    <dbReference type="NCBI Taxonomy" id="1123000"/>
    <lineage>
        <taxon>Bacteria</taxon>
        <taxon>Fusobacteriati</taxon>
        <taxon>Fusobacteriota</taxon>
        <taxon>Fusobacteriia</taxon>
        <taxon>Fusobacteriales</taxon>
        <taxon>Fusobacteriaceae</taxon>
        <taxon>Propionigenium</taxon>
    </lineage>
</organism>
<dbReference type="SUPFAM" id="SSF52954">
    <property type="entry name" value="Class II aaRS ABD-related"/>
    <property type="match status" value="1"/>
</dbReference>
<dbReference type="FunFam" id="3.30.54.20:FF:000002">
    <property type="entry name" value="Threonine--tRNA ligase"/>
    <property type="match status" value="1"/>
</dbReference>
<evidence type="ECO:0000256" key="8">
    <source>
        <dbReference type="ARBA" id="ARBA00022840"/>
    </source>
</evidence>
<dbReference type="InterPro" id="IPR012676">
    <property type="entry name" value="TGS-like"/>
</dbReference>
<feature type="binding site" evidence="13">
    <location>
        <position position="384"/>
    </location>
    <ligand>
        <name>Zn(2+)</name>
        <dbReference type="ChEBI" id="CHEBI:29105"/>
        <note>catalytic</note>
    </ligand>
</feature>
<dbReference type="Proteomes" id="UP001144471">
    <property type="component" value="Unassembled WGS sequence"/>
</dbReference>
<dbReference type="InterPro" id="IPR004154">
    <property type="entry name" value="Anticodon-bd"/>
</dbReference>
<dbReference type="FunFam" id="3.30.980.10:FF:000005">
    <property type="entry name" value="Threonyl-tRNA synthetase, mitochondrial"/>
    <property type="match status" value="1"/>
</dbReference>
<keyword evidence="14" id="KW-0175">Coiled coil</keyword>
<dbReference type="PROSITE" id="PS50862">
    <property type="entry name" value="AA_TRNA_LIGASE_II"/>
    <property type="match status" value="1"/>
</dbReference>
<evidence type="ECO:0000256" key="5">
    <source>
        <dbReference type="ARBA" id="ARBA00022723"/>
    </source>
</evidence>
<feature type="binding site" evidence="13">
    <location>
        <position position="510"/>
    </location>
    <ligand>
        <name>Zn(2+)</name>
        <dbReference type="ChEBI" id="CHEBI:29105"/>
        <note>catalytic</note>
    </ligand>
</feature>
<dbReference type="FunFam" id="3.30.930.10:FF:000002">
    <property type="entry name" value="Threonine--tRNA ligase"/>
    <property type="match status" value="1"/>
</dbReference>
<comment type="caution">
    <text evidence="17">The sequence shown here is derived from an EMBL/GenBank/DDBJ whole genome shotgun (WGS) entry which is preliminary data.</text>
</comment>
<evidence type="ECO:0000256" key="13">
    <source>
        <dbReference type="HAMAP-Rule" id="MF_00184"/>
    </source>
</evidence>
<dbReference type="Pfam" id="PF03129">
    <property type="entry name" value="HGTP_anticodon"/>
    <property type="match status" value="1"/>
</dbReference>
<evidence type="ECO:0000256" key="2">
    <source>
        <dbReference type="ARBA" id="ARBA00022490"/>
    </source>
</evidence>
<evidence type="ECO:0000256" key="1">
    <source>
        <dbReference type="ARBA" id="ARBA00008226"/>
    </source>
</evidence>
<dbReference type="SUPFAM" id="SSF55681">
    <property type="entry name" value="Class II aaRS and biotin synthetases"/>
    <property type="match status" value="1"/>
</dbReference>
<dbReference type="EMBL" id="BSDY01000004">
    <property type="protein sequence ID" value="GLI55583.1"/>
    <property type="molecule type" value="Genomic_DNA"/>
</dbReference>
<dbReference type="InterPro" id="IPR047246">
    <property type="entry name" value="ThrRS_anticodon"/>
</dbReference>
<dbReference type="Pfam" id="PF00587">
    <property type="entry name" value="tRNA-synt_2b"/>
    <property type="match status" value="1"/>
</dbReference>
<evidence type="ECO:0000259" key="15">
    <source>
        <dbReference type="PROSITE" id="PS50862"/>
    </source>
</evidence>
<feature type="region of interest" description="Catalytic" evidence="13">
    <location>
        <begin position="242"/>
        <end position="533"/>
    </location>
</feature>
<comment type="subunit">
    <text evidence="13">Homodimer.</text>
</comment>
<dbReference type="InterPro" id="IPR033728">
    <property type="entry name" value="ThrRS_core"/>
</dbReference>
<dbReference type="AlphaFoldDB" id="A0A9W6GI18"/>
<dbReference type="HAMAP" id="MF_00184">
    <property type="entry name" value="Thr_tRNA_synth"/>
    <property type="match status" value="1"/>
</dbReference>
<keyword evidence="5 13" id="KW-0479">Metal-binding</keyword>
<keyword evidence="7 13" id="KW-0862">Zinc</keyword>
<accession>A0A9W6GI18</accession>
<feature type="binding site" evidence="13">
    <location>
        <position position="333"/>
    </location>
    <ligand>
        <name>Zn(2+)</name>
        <dbReference type="ChEBI" id="CHEBI:29105"/>
        <note>catalytic</note>
    </ligand>
</feature>
<dbReference type="GO" id="GO:0006435">
    <property type="term" value="P:threonyl-tRNA aminoacylation"/>
    <property type="evidence" value="ECO:0007669"/>
    <property type="project" value="UniProtKB-UniRule"/>
</dbReference>
<dbReference type="InterPro" id="IPR045864">
    <property type="entry name" value="aa-tRNA-synth_II/BPL/LPL"/>
</dbReference>
<dbReference type="SMART" id="SM00863">
    <property type="entry name" value="tRNA_SAD"/>
    <property type="match status" value="1"/>
</dbReference>
<dbReference type="PANTHER" id="PTHR11451">
    <property type="entry name" value="THREONINE-TRNA LIGASE"/>
    <property type="match status" value="1"/>
</dbReference>
<evidence type="ECO:0000256" key="10">
    <source>
        <dbReference type="ARBA" id="ARBA00022917"/>
    </source>
</evidence>
<evidence type="ECO:0000256" key="9">
    <source>
        <dbReference type="ARBA" id="ARBA00022884"/>
    </source>
</evidence>
<dbReference type="GO" id="GO:0004829">
    <property type="term" value="F:threonine-tRNA ligase activity"/>
    <property type="evidence" value="ECO:0007669"/>
    <property type="project" value="UniProtKB-UniRule"/>
</dbReference>
<keyword evidence="2 13" id="KW-0963">Cytoplasm</keyword>
<sequence>MIKITLPSGDIKEFDEKLNIFQVAKSISNSLAKKAVAGRVDGNLVEMSHVIDRDASVEIITPETEEGVEIIRHSTAHLMAQAVINLFPETKVAIGPAIENGFYYDFDPKEQFTEENLEEIEKEMKRLVKEDIKIERLEMSREDAIKHFEDLGEEYKVEIITDIAQGEMLSFYKQGEFMDLCRGPHVPSTKYLKSFKLKSVAGAYWRGDSSKKMLQRIYGFAFADDKALKAHLKFLEEAEKRDHRKLGKELDLFFMSDYGPGFPFFQPKGMAIRNVLIDLWKKEHVKAGYEEIMTPIMLNKELWETSGHWFNYRENMYTSEIDKTEFAIKPMNCPGGVLSFKQGLHSYKDLPIRAGELGTVHRHEFSGALHGLMRVRSFTQDDAHIFMTPEQIEDEIIGVIELIDKFYSGLFGFEYHIELSTKPEKAIGSDDIWEKAESALEGAMKRLGKEYKINPGDGAFYGPKLDFKIKDAIGRTWQCGTIQLDFNLPERFDINYIGEDGEKHRPVMIHRVVYGSIERFIGILIEHYAGAFPTWLAPTQVKLLTLNDEVLPYAKEIEAKLVDMGIRTGIDARAEKIGYKIREANGKYKIPVQLIIGKSEVENGEVNVRRFGSKDQETMKLEDFMTMISEEAKIKFDK</sequence>
<evidence type="ECO:0000256" key="12">
    <source>
        <dbReference type="ARBA" id="ARBA00049515"/>
    </source>
</evidence>
<dbReference type="CDD" id="cd01667">
    <property type="entry name" value="TGS_ThrRS"/>
    <property type="match status" value="1"/>
</dbReference>
<evidence type="ECO:0000256" key="6">
    <source>
        <dbReference type="ARBA" id="ARBA00022741"/>
    </source>
</evidence>
<dbReference type="RefSeq" id="WP_281834161.1">
    <property type="nucleotide sequence ID" value="NZ_BSDY01000004.1"/>
</dbReference>
<dbReference type="Gene3D" id="3.10.20.30">
    <property type="match status" value="1"/>
</dbReference>
<dbReference type="GO" id="GO:0000049">
    <property type="term" value="F:tRNA binding"/>
    <property type="evidence" value="ECO:0007669"/>
    <property type="project" value="UniProtKB-KW"/>
</dbReference>
<dbReference type="CDD" id="cd00860">
    <property type="entry name" value="ThrRS_anticodon"/>
    <property type="match status" value="1"/>
</dbReference>